<evidence type="ECO:0000259" key="3">
    <source>
        <dbReference type="Pfam" id="PF00448"/>
    </source>
</evidence>
<reference evidence="4" key="2">
    <citation type="submission" date="2022-01" db="EMBL/GenBank/DDBJ databases">
        <authorList>
            <person name="Yamashiro T."/>
            <person name="Shiraishi A."/>
            <person name="Satake H."/>
            <person name="Nakayama K."/>
        </authorList>
    </citation>
    <scope>NUCLEOTIDE SEQUENCE</scope>
</reference>
<protein>
    <submittedName>
        <fullName evidence="4">Signal recognition particle 54 kDa protein 2</fullName>
    </submittedName>
</protein>
<dbReference type="EMBL" id="BQNB010012200">
    <property type="protein sequence ID" value="GJT00502.1"/>
    <property type="molecule type" value="Genomic_DNA"/>
</dbReference>
<dbReference type="PANTHER" id="PTHR11564">
    <property type="entry name" value="SIGNAL RECOGNITION PARTICLE 54K PROTEIN SRP54"/>
    <property type="match status" value="1"/>
</dbReference>
<gene>
    <name evidence="4" type="ORF">Tco_0821671</name>
</gene>
<proteinExistence type="predicted"/>
<dbReference type="PANTHER" id="PTHR11564:SF5">
    <property type="entry name" value="SIGNAL RECOGNITION PARTICLE SUBUNIT SRP54"/>
    <property type="match status" value="1"/>
</dbReference>
<dbReference type="InterPro" id="IPR000897">
    <property type="entry name" value="SRP54_GTPase_dom"/>
</dbReference>
<keyword evidence="5" id="KW-1185">Reference proteome</keyword>
<dbReference type="Proteomes" id="UP001151760">
    <property type="component" value="Unassembled WGS sequence"/>
</dbReference>
<keyword evidence="2" id="KW-0342">GTP-binding</keyword>
<evidence type="ECO:0000256" key="2">
    <source>
        <dbReference type="ARBA" id="ARBA00023134"/>
    </source>
</evidence>
<accession>A0ABQ5AFW6</accession>
<sequence>MNTVVSGKPICYGLAFVLLNARSLLLLSLEQLHPLLEAITLCLGDSSQESLPKKKRWSICYIQCALQDVGSREATQEKQTMHCNVYGSTSYYVRVSYVICFGETTTCTKKGFKPALVCADTFSVGAFEQLKHNATQEKIQFYGRVLWLRYDPTFWATNFLWQVRLLEDAIRWKSLIQDE</sequence>
<dbReference type="Pfam" id="PF00448">
    <property type="entry name" value="SRP54"/>
    <property type="match status" value="1"/>
</dbReference>
<evidence type="ECO:0000256" key="1">
    <source>
        <dbReference type="ARBA" id="ARBA00022741"/>
    </source>
</evidence>
<feature type="domain" description="SRP54-type proteins GTP-binding" evidence="3">
    <location>
        <begin position="107"/>
        <end position="143"/>
    </location>
</feature>
<reference evidence="4" key="1">
    <citation type="journal article" date="2022" name="Int. J. Mol. Sci.">
        <title>Draft Genome of Tanacetum Coccineum: Genomic Comparison of Closely Related Tanacetum-Family Plants.</title>
        <authorList>
            <person name="Yamashiro T."/>
            <person name="Shiraishi A."/>
            <person name="Nakayama K."/>
            <person name="Satake H."/>
        </authorList>
    </citation>
    <scope>NUCLEOTIDE SEQUENCE</scope>
</reference>
<dbReference type="Gene3D" id="3.40.50.300">
    <property type="entry name" value="P-loop containing nucleotide triphosphate hydrolases"/>
    <property type="match status" value="1"/>
</dbReference>
<evidence type="ECO:0000313" key="5">
    <source>
        <dbReference type="Proteomes" id="UP001151760"/>
    </source>
</evidence>
<keyword evidence="1" id="KW-0547">Nucleotide-binding</keyword>
<dbReference type="InterPro" id="IPR022941">
    <property type="entry name" value="SRP54"/>
</dbReference>
<comment type="caution">
    <text evidence="4">The sequence shown here is derived from an EMBL/GenBank/DDBJ whole genome shotgun (WGS) entry which is preliminary data.</text>
</comment>
<evidence type="ECO:0000313" key="4">
    <source>
        <dbReference type="EMBL" id="GJT00502.1"/>
    </source>
</evidence>
<organism evidence="4 5">
    <name type="scientific">Tanacetum coccineum</name>
    <dbReference type="NCBI Taxonomy" id="301880"/>
    <lineage>
        <taxon>Eukaryota</taxon>
        <taxon>Viridiplantae</taxon>
        <taxon>Streptophyta</taxon>
        <taxon>Embryophyta</taxon>
        <taxon>Tracheophyta</taxon>
        <taxon>Spermatophyta</taxon>
        <taxon>Magnoliopsida</taxon>
        <taxon>eudicotyledons</taxon>
        <taxon>Gunneridae</taxon>
        <taxon>Pentapetalae</taxon>
        <taxon>asterids</taxon>
        <taxon>campanulids</taxon>
        <taxon>Asterales</taxon>
        <taxon>Asteraceae</taxon>
        <taxon>Asteroideae</taxon>
        <taxon>Anthemideae</taxon>
        <taxon>Anthemidinae</taxon>
        <taxon>Tanacetum</taxon>
    </lineage>
</organism>
<dbReference type="InterPro" id="IPR027417">
    <property type="entry name" value="P-loop_NTPase"/>
</dbReference>
<name>A0ABQ5AFW6_9ASTR</name>